<keyword evidence="10" id="KW-1185">Reference proteome</keyword>
<evidence type="ECO:0008006" key="11">
    <source>
        <dbReference type="Google" id="ProtNLM"/>
    </source>
</evidence>
<keyword evidence="5" id="KW-0408">Iron</keyword>
<dbReference type="SUPFAM" id="SSF144217">
    <property type="entry name" value="CSL zinc finger"/>
    <property type="match status" value="1"/>
</dbReference>
<evidence type="ECO:0000256" key="5">
    <source>
        <dbReference type="ARBA" id="ARBA00023004"/>
    </source>
</evidence>
<sequence length="226" mass="26114">MIPRILYSKTRVVPKEESTLDRVPEGESRNVLPRWRQWEMVKRDRIVESSLVMIISSKIFQKTHYEVLSIKEDASYEEIRVSYKSAILNSHPDKVYNKSDSSRNYQEPKQEFLDVQKAWEVLSDVKLKAIYDKELQASREILELPANEIELGDMTLENDGDSQQLLYECRCGDYFLITSLDLKEMGILLDAVTLQLHSSINSAPISVLIPCSSCSLRVRLIIDHFS</sequence>
<dbReference type="InterPro" id="IPR036869">
    <property type="entry name" value="J_dom_sf"/>
</dbReference>
<keyword evidence="6" id="KW-0539">Nucleus</keyword>
<gene>
    <name evidence="9" type="ORF">ZIOFF_011590</name>
</gene>
<evidence type="ECO:0000313" key="9">
    <source>
        <dbReference type="EMBL" id="KAG6529392.1"/>
    </source>
</evidence>
<dbReference type="GO" id="GO:0017183">
    <property type="term" value="P:protein histidyl modification to diphthamide"/>
    <property type="evidence" value="ECO:0007669"/>
    <property type="project" value="InterPro"/>
</dbReference>
<dbReference type="InterPro" id="IPR007872">
    <property type="entry name" value="DPH_MB_dom"/>
</dbReference>
<evidence type="ECO:0000259" key="7">
    <source>
        <dbReference type="PROSITE" id="PS50076"/>
    </source>
</evidence>
<reference evidence="9 10" key="1">
    <citation type="submission" date="2020-08" db="EMBL/GenBank/DDBJ databases">
        <title>Plant Genome Project.</title>
        <authorList>
            <person name="Zhang R.-G."/>
        </authorList>
    </citation>
    <scope>NUCLEOTIDE SEQUENCE [LARGE SCALE GENOMIC DNA]</scope>
    <source>
        <tissue evidence="9">Rhizome</tissue>
    </source>
</reference>
<dbReference type="GO" id="GO:0005783">
    <property type="term" value="C:endoplasmic reticulum"/>
    <property type="evidence" value="ECO:0007669"/>
    <property type="project" value="UniProtKB-ARBA"/>
</dbReference>
<dbReference type="GO" id="GO:0046872">
    <property type="term" value="F:metal ion binding"/>
    <property type="evidence" value="ECO:0007669"/>
    <property type="project" value="UniProtKB-KW"/>
</dbReference>
<dbReference type="AlphaFoldDB" id="A0A8J5HYG0"/>
<evidence type="ECO:0000313" key="10">
    <source>
        <dbReference type="Proteomes" id="UP000734854"/>
    </source>
</evidence>
<name>A0A8J5HYG0_ZINOF</name>
<dbReference type="Gene3D" id="1.10.287.110">
    <property type="entry name" value="DnaJ domain"/>
    <property type="match status" value="1"/>
</dbReference>
<dbReference type="PRINTS" id="PR00625">
    <property type="entry name" value="JDOMAIN"/>
</dbReference>
<evidence type="ECO:0000256" key="6">
    <source>
        <dbReference type="ARBA" id="ARBA00023242"/>
    </source>
</evidence>
<dbReference type="GO" id="GO:0005634">
    <property type="term" value="C:nucleus"/>
    <property type="evidence" value="ECO:0007669"/>
    <property type="project" value="UniProtKB-SubCell"/>
</dbReference>
<dbReference type="SUPFAM" id="SSF46565">
    <property type="entry name" value="Chaperone J-domain"/>
    <property type="match status" value="1"/>
</dbReference>
<keyword evidence="4" id="KW-0479">Metal-binding</keyword>
<evidence type="ECO:0000256" key="1">
    <source>
        <dbReference type="ARBA" id="ARBA00004123"/>
    </source>
</evidence>
<evidence type="ECO:0000259" key="8">
    <source>
        <dbReference type="PROSITE" id="PS51074"/>
    </source>
</evidence>
<comment type="subcellular location">
    <subcellularLocation>
        <location evidence="2">Cytoplasm</location>
    </subcellularLocation>
    <subcellularLocation>
        <location evidence="1">Nucleus</location>
    </subcellularLocation>
</comment>
<protein>
    <recommendedName>
        <fullName evidence="11">DNAJ heat shock N-terminal domain-containing protein</fullName>
    </recommendedName>
</protein>
<dbReference type="Gene3D" id="3.10.660.10">
    <property type="entry name" value="DPH Zinc finger"/>
    <property type="match status" value="1"/>
</dbReference>
<dbReference type="Pfam" id="PF00226">
    <property type="entry name" value="DnaJ"/>
    <property type="match status" value="1"/>
</dbReference>
<dbReference type="EMBL" id="JACMSC010000003">
    <property type="protein sequence ID" value="KAG6529392.1"/>
    <property type="molecule type" value="Genomic_DNA"/>
</dbReference>
<evidence type="ECO:0000256" key="3">
    <source>
        <dbReference type="ARBA" id="ARBA00006169"/>
    </source>
</evidence>
<dbReference type="PROSITE" id="PS50076">
    <property type="entry name" value="DNAJ_2"/>
    <property type="match status" value="1"/>
</dbReference>
<comment type="caution">
    <text evidence="9">The sequence shown here is derived from an EMBL/GenBank/DDBJ whole genome shotgun (WGS) entry which is preliminary data.</text>
</comment>
<feature type="domain" description="DPH-type MB" evidence="8">
    <location>
        <begin position="145"/>
        <end position="223"/>
    </location>
</feature>
<dbReference type="Proteomes" id="UP000734854">
    <property type="component" value="Unassembled WGS sequence"/>
</dbReference>
<proteinExistence type="inferred from homology"/>
<dbReference type="PANTHER" id="PTHR21454:SF47">
    <property type="entry name" value="DNAJ HEAT SHOCK N-TERMINAL DOMAIN-CONTAINING PROTEIN"/>
    <property type="match status" value="1"/>
</dbReference>
<dbReference type="PANTHER" id="PTHR21454">
    <property type="entry name" value="DPH3 HOMOLOG-RELATED"/>
    <property type="match status" value="1"/>
</dbReference>
<dbReference type="InterPro" id="IPR036671">
    <property type="entry name" value="DPH_MB_sf"/>
</dbReference>
<dbReference type="Pfam" id="PF05207">
    <property type="entry name" value="Zn_ribbon_CSL"/>
    <property type="match status" value="1"/>
</dbReference>
<dbReference type="PROSITE" id="PS51074">
    <property type="entry name" value="DPH_MB"/>
    <property type="match status" value="1"/>
</dbReference>
<comment type="similarity">
    <text evidence="3">Belongs to the DPH4 family.</text>
</comment>
<evidence type="ECO:0000256" key="4">
    <source>
        <dbReference type="ARBA" id="ARBA00022723"/>
    </source>
</evidence>
<dbReference type="GO" id="GO:0005829">
    <property type="term" value="C:cytosol"/>
    <property type="evidence" value="ECO:0007669"/>
    <property type="project" value="TreeGrafter"/>
</dbReference>
<feature type="domain" description="J" evidence="7">
    <location>
        <begin position="63"/>
        <end position="135"/>
    </location>
</feature>
<dbReference type="SMART" id="SM00271">
    <property type="entry name" value="DnaJ"/>
    <property type="match status" value="1"/>
</dbReference>
<organism evidence="9 10">
    <name type="scientific">Zingiber officinale</name>
    <name type="common">Ginger</name>
    <name type="synonym">Amomum zingiber</name>
    <dbReference type="NCBI Taxonomy" id="94328"/>
    <lineage>
        <taxon>Eukaryota</taxon>
        <taxon>Viridiplantae</taxon>
        <taxon>Streptophyta</taxon>
        <taxon>Embryophyta</taxon>
        <taxon>Tracheophyta</taxon>
        <taxon>Spermatophyta</taxon>
        <taxon>Magnoliopsida</taxon>
        <taxon>Liliopsida</taxon>
        <taxon>Zingiberales</taxon>
        <taxon>Zingiberaceae</taxon>
        <taxon>Zingiber</taxon>
    </lineage>
</organism>
<evidence type="ECO:0000256" key="2">
    <source>
        <dbReference type="ARBA" id="ARBA00004496"/>
    </source>
</evidence>
<dbReference type="InterPro" id="IPR044248">
    <property type="entry name" value="DPH3/4-like"/>
</dbReference>
<accession>A0A8J5HYG0</accession>
<dbReference type="CDD" id="cd06257">
    <property type="entry name" value="DnaJ"/>
    <property type="match status" value="1"/>
</dbReference>
<dbReference type="InterPro" id="IPR001623">
    <property type="entry name" value="DnaJ_domain"/>
</dbReference>